<comment type="catalytic activity">
    <reaction evidence="5">
        <text>(S)-2-hydroxyglutarate + A = 2-oxoglutarate + AH2</text>
        <dbReference type="Rhea" id="RHEA:21252"/>
        <dbReference type="ChEBI" id="CHEBI:13193"/>
        <dbReference type="ChEBI" id="CHEBI:16782"/>
        <dbReference type="ChEBI" id="CHEBI:16810"/>
        <dbReference type="ChEBI" id="CHEBI:17499"/>
        <dbReference type="EC" id="1.1.99.2"/>
    </reaction>
</comment>
<sequence>MLRLRPCCRTVRAYTSAAQRLASCAVEDMTEIDYLVIGGGVVGLAIGRQLAARPATSTLVVDKNRQPGMETSSRNSEVIHAGIHYPASSLRTKLCIEGKHLLYDYCRQHSVPHTKIGKWVVAQDDTQTERLHTLARHCADIGVPAQLLGRAHTAAEEPCVRARAVLASPTTGIVDSHALMLALLQDLRDRSADYAPCAEVVAIHGESGGGYRALVATGDSDTPYMPIHARAVVNAAGLWADRIAGMLVSDSHEWRTKYRLHFAKGCYYAYTPAPDATPITVRRLVYPIPDEHATSLGTHLTLDMAGAIRFGPDLEWISSNADYAVDSAESTRSAAAAAIATYLPQIRAQDLSPDYAGIRPKLQPPGGAFRDFVVQEESAAGFPAFVNLVGIESPGLTASLAIARMVDGLLH</sequence>
<comment type="cofactor">
    <cofactor evidence="1">
        <name>FAD</name>
        <dbReference type="ChEBI" id="CHEBI:57692"/>
    </cofactor>
</comment>
<feature type="domain" description="FAD dependent oxidoreductase" evidence="9">
    <location>
        <begin position="33"/>
        <end position="406"/>
    </location>
</feature>
<organism evidence="10 11">
    <name type="scientific">Coemansia reversa (strain ATCC 12441 / NRRL 1564)</name>
    <dbReference type="NCBI Taxonomy" id="763665"/>
    <lineage>
        <taxon>Eukaryota</taxon>
        <taxon>Fungi</taxon>
        <taxon>Fungi incertae sedis</taxon>
        <taxon>Zoopagomycota</taxon>
        <taxon>Kickxellomycotina</taxon>
        <taxon>Kickxellomycetes</taxon>
        <taxon>Kickxellales</taxon>
        <taxon>Kickxellaceae</taxon>
        <taxon>Coemansia</taxon>
    </lineage>
</organism>
<evidence type="ECO:0000313" key="11">
    <source>
        <dbReference type="Proteomes" id="UP000242474"/>
    </source>
</evidence>
<dbReference type="Gene3D" id="3.30.9.10">
    <property type="entry name" value="D-Amino Acid Oxidase, subunit A, domain 2"/>
    <property type="match status" value="1"/>
</dbReference>
<dbReference type="Pfam" id="PF01266">
    <property type="entry name" value="DAO"/>
    <property type="match status" value="1"/>
</dbReference>
<evidence type="ECO:0000256" key="2">
    <source>
        <dbReference type="ARBA" id="ARBA00022630"/>
    </source>
</evidence>
<name>A0A2G5B5X8_COERN</name>
<keyword evidence="2" id="KW-0285">Flavoprotein</keyword>
<dbReference type="SUPFAM" id="SSF51905">
    <property type="entry name" value="FAD/NAD(P)-binding domain"/>
    <property type="match status" value="1"/>
</dbReference>
<keyword evidence="4" id="KW-0560">Oxidoreductase</keyword>
<evidence type="ECO:0000256" key="8">
    <source>
        <dbReference type="ARBA" id="ARBA00041137"/>
    </source>
</evidence>
<evidence type="ECO:0000256" key="4">
    <source>
        <dbReference type="ARBA" id="ARBA00023002"/>
    </source>
</evidence>
<dbReference type="GO" id="GO:0047545">
    <property type="term" value="F:(S)-2-hydroxyglutarate dehydrogenase activity"/>
    <property type="evidence" value="ECO:0007669"/>
    <property type="project" value="UniProtKB-EC"/>
</dbReference>
<keyword evidence="3" id="KW-0274">FAD</keyword>
<dbReference type="EC" id="1.1.99.2" evidence="7"/>
<dbReference type="AlphaFoldDB" id="A0A2G5B5X8"/>
<protein>
    <recommendedName>
        <fullName evidence="8">L-2-hydroxyglutarate dehydrogenase, mitochondrial</fullName>
        <ecNumber evidence="7">1.1.99.2</ecNumber>
    </recommendedName>
</protein>
<dbReference type="PANTHER" id="PTHR43104:SF4">
    <property type="entry name" value="L-2-HYDROXYGLUTARATE DEHYDROGENASE, MITOCHONDRIAL"/>
    <property type="match status" value="1"/>
</dbReference>
<dbReference type="EMBL" id="KZ303517">
    <property type="protein sequence ID" value="PIA14453.1"/>
    <property type="molecule type" value="Genomic_DNA"/>
</dbReference>
<evidence type="ECO:0000256" key="7">
    <source>
        <dbReference type="ARBA" id="ARBA00038878"/>
    </source>
</evidence>
<dbReference type="InterPro" id="IPR006076">
    <property type="entry name" value="FAD-dep_OxRdtase"/>
</dbReference>
<reference evidence="10 11" key="1">
    <citation type="journal article" date="2015" name="Genome Biol. Evol.">
        <title>Phylogenomic analyses indicate that early fungi evolved digesting cell walls of algal ancestors of land plants.</title>
        <authorList>
            <person name="Chang Y."/>
            <person name="Wang S."/>
            <person name="Sekimoto S."/>
            <person name="Aerts A.L."/>
            <person name="Choi C."/>
            <person name="Clum A."/>
            <person name="LaButti K.M."/>
            <person name="Lindquist E.A."/>
            <person name="Yee Ngan C."/>
            <person name="Ohm R.A."/>
            <person name="Salamov A.A."/>
            <person name="Grigoriev I.V."/>
            <person name="Spatafora J.W."/>
            <person name="Berbee M.L."/>
        </authorList>
    </citation>
    <scope>NUCLEOTIDE SEQUENCE [LARGE SCALE GENOMIC DNA]</scope>
    <source>
        <strain evidence="10 11">NRRL 1564</strain>
    </source>
</reference>
<dbReference type="InterPro" id="IPR036188">
    <property type="entry name" value="FAD/NAD-bd_sf"/>
</dbReference>
<gene>
    <name evidence="10" type="ORF">COEREDRAFT_10346</name>
</gene>
<dbReference type="OrthoDB" id="498204at2759"/>
<evidence type="ECO:0000313" key="10">
    <source>
        <dbReference type="EMBL" id="PIA14453.1"/>
    </source>
</evidence>
<dbReference type="STRING" id="763665.A0A2G5B5X8"/>
<keyword evidence="11" id="KW-1185">Reference proteome</keyword>
<dbReference type="Gene3D" id="3.50.50.60">
    <property type="entry name" value="FAD/NAD(P)-binding domain"/>
    <property type="match status" value="1"/>
</dbReference>
<dbReference type="Proteomes" id="UP000242474">
    <property type="component" value="Unassembled WGS sequence"/>
</dbReference>
<comment type="similarity">
    <text evidence="6">Belongs to the L2HGDH family.</text>
</comment>
<proteinExistence type="inferred from homology"/>
<evidence type="ECO:0000256" key="5">
    <source>
        <dbReference type="ARBA" id="ARBA00036066"/>
    </source>
</evidence>
<accession>A0A2G5B5X8</accession>
<evidence type="ECO:0000256" key="3">
    <source>
        <dbReference type="ARBA" id="ARBA00022827"/>
    </source>
</evidence>
<evidence type="ECO:0000256" key="1">
    <source>
        <dbReference type="ARBA" id="ARBA00001974"/>
    </source>
</evidence>
<evidence type="ECO:0000256" key="6">
    <source>
        <dbReference type="ARBA" id="ARBA00037941"/>
    </source>
</evidence>
<dbReference type="PANTHER" id="PTHR43104">
    <property type="entry name" value="L-2-HYDROXYGLUTARATE DEHYDROGENASE, MITOCHONDRIAL"/>
    <property type="match status" value="1"/>
</dbReference>
<evidence type="ECO:0000259" key="9">
    <source>
        <dbReference type="Pfam" id="PF01266"/>
    </source>
</evidence>